<evidence type="ECO:0000313" key="3">
    <source>
        <dbReference type="EMBL" id="KAK3893535.1"/>
    </source>
</evidence>
<dbReference type="SMART" id="SM00198">
    <property type="entry name" value="SCP"/>
    <property type="match status" value="1"/>
</dbReference>
<dbReference type="PRINTS" id="PR01217">
    <property type="entry name" value="PRICHEXTENSN"/>
</dbReference>
<dbReference type="Gene3D" id="3.40.33.10">
    <property type="entry name" value="CAP"/>
    <property type="match status" value="1"/>
</dbReference>
<protein>
    <recommendedName>
        <fullName evidence="2">SCP domain-containing protein</fullName>
    </recommendedName>
</protein>
<feature type="compositionally biased region" description="Low complexity" evidence="1">
    <location>
        <begin position="615"/>
        <end position="656"/>
    </location>
</feature>
<dbReference type="InterPro" id="IPR014044">
    <property type="entry name" value="CAP_dom"/>
</dbReference>
<name>A0AAE1GIU7_PETCI</name>
<feature type="compositionally biased region" description="Basic and acidic residues" evidence="1">
    <location>
        <begin position="879"/>
        <end position="890"/>
    </location>
</feature>
<keyword evidence="4" id="KW-1185">Reference proteome</keyword>
<feature type="region of interest" description="Disordered" evidence="1">
    <location>
        <begin position="875"/>
        <end position="898"/>
    </location>
</feature>
<feature type="region of interest" description="Disordered" evidence="1">
    <location>
        <begin position="352"/>
        <end position="586"/>
    </location>
</feature>
<feature type="domain" description="SCP" evidence="2">
    <location>
        <begin position="694"/>
        <end position="850"/>
    </location>
</feature>
<dbReference type="InterPro" id="IPR001283">
    <property type="entry name" value="CRISP-related"/>
</dbReference>
<dbReference type="CDD" id="cd05380">
    <property type="entry name" value="CAP_euk"/>
    <property type="match status" value="1"/>
</dbReference>
<gene>
    <name evidence="3" type="ORF">Pcinc_002660</name>
</gene>
<dbReference type="EMBL" id="JAWQEG010000200">
    <property type="protein sequence ID" value="KAK3893535.1"/>
    <property type="molecule type" value="Genomic_DNA"/>
</dbReference>
<comment type="caution">
    <text evidence="3">The sequence shown here is derived from an EMBL/GenBank/DDBJ whole genome shotgun (WGS) entry which is preliminary data.</text>
</comment>
<dbReference type="PANTHER" id="PTHR10334">
    <property type="entry name" value="CYSTEINE-RICH SECRETORY PROTEIN-RELATED"/>
    <property type="match status" value="1"/>
</dbReference>
<accession>A0AAE1GIU7</accession>
<evidence type="ECO:0000313" key="4">
    <source>
        <dbReference type="Proteomes" id="UP001286313"/>
    </source>
</evidence>
<organism evidence="3 4">
    <name type="scientific">Petrolisthes cinctipes</name>
    <name type="common">Flat porcelain crab</name>
    <dbReference type="NCBI Taxonomy" id="88211"/>
    <lineage>
        <taxon>Eukaryota</taxon>
        <taxon>Metazoa</taxon>
        <taxon>Ecdysozoa</taxon>
        <taxon>Arthropoda</taxon>
        <taxon>Crustacea</taxon>
        <taxon>Multicrustacea</taxon>
        <taxon>Malacostraca</taxon>
        <taxon>Eumalacostraca</taxon>
        <taxon>Eucarida</taxon>
        <taxon>Decapoda</taxon>
        <taxon>Pleocyemata</taxon>
        <taxon>Anomura</taxon>
        <taxon>Galatheoidea</taxon>
        <taxon>Porcellanidae</taxon>
        <taxon>Petrolisthes</taxon>
    </lineage>
</organism>
<reference evidence="3" key="1">
    <citation type="submission" date="2023-10" db="EMBL/GenBank/DDBJ databases">
        <title>Genome assemblies of two species of porcelain crab, Petrolisthes cinctipes and Petrolisthes manimaculis (Anomura: Porcellanidae).</title>
        <authorList>
            <person name="Angst P."/>
        </authorList>
    </citation>
    <scope>NUCLEOTIDE SEQUENCE</scope>
    <source>
        <strain evidence="3">PB745_01</strain>
        <tissue evidence="3">Gill</tissue>
    </source>
</reference>
<dbReference type="AlphaFoldDB" id="A0AAE1GIU7"/>
<feature type="region of interest" description="Disordered" evidence="1">
    <location>
        <begin position="613"/>
        <end position="656"/>
    </location>
</feature>
<evidence type="ECO:0000259" key="2">
    <source>
        <dbReference type="SMART" id="SM00198"/>
    </source>
</evidence>
<sequence>MSMMNGVSPHLLPKVPGCCCDGMMYNYGASPPSPPVYPPSRRLMYPQDILYKQPYVPSVSRKEVPEDLWRQAERTPNFYGTEDASVPIRTFNQGVNVSLNSMQEATGMMYNYGASPPSPPVYPPSRRLMYPQDILYKQPYVPSVSRKEVPEDLWRQAERTPNFYGTEDASVPIRTFNQGVNVSLNSMQEATGQPPNGSSTDMSHFPTPLPDSTHGIRSPRRNALKSYGRRNHRFRRYRGRYNYMSSGYSKPYYLPTYRNKGQQMYRRRWPSSYFIGHYYRHRQSSWKPKHAKVTPVPPIWQTPAPIWQTPAPIWQTHVPFWQTPAPFWQTPAPIWQTPAPIWQTPAPIWQTPAPIWPAKTTTVTTSTTTKSTTTTTTTPKPTTTTATPKPTTTTPKPTTTTTTPKPTTTTPKPTTTTTTPKPTTTTTTPKPTTTTPKPTTTTTTPKPTTTTPKPTTTTTTPKPTTTTTTPKPTTTTTTPKPTTTTTTPKPTTTTTTPKPTTTTPKPTTTTTTPKPTTTTTTPKPTTTTTTPKPTTTTTTPKPTTTTTTPKPTTTTTTPKPTTTTTKATTPTTTTTTPTTSTTKKTTTTVYTSPTTTIYTPPTTTEYMYGSHYVGTTTTPSPTTTPTTTTTTPTTTTSTNHYTTTTTTTPTTTPSTYTTMSEPACDYSVFSKYHVRIPETNKHCVNLTKRRVSEADQKEILEMHNTYRQEVAKGENKPQPKAANMQVLKWNQELADNAQSIAESCQTGYVSSPSQLRVCSRDYNVSENRFYLWSPDYKTKDWTEIIDSWYNQGTNLSTSIFLDPDFNNTREYSQLVWANAYEVGCGGAYIEPGTGGISMYYFCLYGPGIVESQPLYRIEETATGCNGPVSSTYSGLCESRPTEKESHEVEPPFRTSLTS</sequence>
<dbReference type="SUPFAM" id="SSF55797">
    <property type="entry name" value="PR-1-like"/>
    <property type="match status" value="1"/>
</dbReference>
<feature type="compositionally biased region" description="Low complexity" evidence="1">
    <location>
        <begin position="359"/>
        <end position="586"/>
    </location>
</feature>
<dbReference type="Pfam" id="PF00188">
    <property type="entry name" value="CAP"/>
    <property type="match status" value="1"/>
</dbReference>
<dbReference type="Proteomes" id="UP001286313">
    <property type="component" value="Unassembled WGS sequence"/>
</dbReference>
<evidence type="ECO:0000256" key="1">
    <source>
        <dbReference type="SAM" id="MobiDB-lite"/>
    </source>
</evidence>
<dbReference type="InterPro" id="IPR035940">
    <property type="entry name" value="CAP_sf"/>
</dbReference>
<proteinExistence type="predicted"/>